<organism evidence="2 3">
    <name type="scientific">Labilithrix luteola</name>
    <dbReference type="NCBI Taxonomy" id="1391654"/>
    <lineage>
        <taxon>Bacteria</taxon>
        <taxon>Pseudomonadati</taxon>
        <taxon>Myxococcota</taxon>
        <taxon>Polyangia</taxon>
        <taxon>Polyangiales</taxon>
        <taxon>Labilitrichaceae</taxon>
        <taxon>Labilithrix</taxon>
    </lineage>
</organism>
<feature type="compositionally biased region" description="Basic and acidic residues" evidence="1">
    <location>
        <begin position="127"/>
        <end position="143"/>
    </location>
</feature>
<evidence type="ECO:0000256" key="1">
    <source>
        <dbReference type="SAM" id="MobiDB-lite"/>
    </source>
</evidence>
<dbReference type="AlphaFoldDB" id="A0A0K1PNX2"/>
<gene>
    <name evidence="2" type="ORF">AKJ09_01877</name>
</gene>
<dbReference type="EMBL" id="CP012333">
    <property type="protein sequence ID" value="AKU95213.1"/>
    <property type="molecule type" value="Genomic_DNA"/>
</dbReference>
<accession>A0A0K1PNX2</accession>
<dbReference type="Proteomes" id="UP000064967">
    <property type="component" value="Chromosome"/>
</dbReference>
<feature type="region of interest" description="Disordered" evidence="1">
    <location>
        <begin position="127"/>
        <end position="169"/>
    </location>
</feature>
<protein>
    <submittedName>
        <fullName evidence="2">Uncharacterized protein</fullName>
    </submittedName>
</protein>
<evidence type="ECO:0000313" key="2">
    <source>
        <dbReference type="EMBL" id="AKU95213.1"/>
    </source>
</evidence>
<reference evidence="2 3" key="1">
    <citation type="submission" date="2015-08" db="EMBL/GenBank/DDBJ databases">
        <authorList>
            <person name="Babu N.S."/>
            <person name="Beckwith C.J."/>
            <person name="Beseler K.G."/>
            <person name="Brison A."/>
            <person name="Carone J.V."/>
            <person name="Caskin T.P."/>
            <person name="Diamond M."/>
            <person name="Durham M.E."/>
            <person name="Foxe J.M."/>
            <person name="Go M."/>
            <person name="Henderson B.A."/>
            <person name="Jones I.B."/>
            <person name="McGettigan J.A."/>
            <person name="Micheletti S.J."/>
            <person name="Nasrallah M.E."/>
            <person name="Ortiz D."/>
            <person name="Piller C.R."/>
            <person name="Privatt S.R."/>
            <person name="Schneider S.L."/>
            <person name="Sharp S."/>
            <person name="Smith T.C."/>
            <person name="Stanton J.D."/>
            <person name="Ullery H.E."/>
            <person name="Wilson R.J."/>
            <person name="Serrano M.G."/>
            <person name="Buck G."/>
            <person name="Lee V."/>
            <person name="Wang Y."/>
            <person name="Carvalho R."/>
            <person name="Voegtly L."/>
            <person name="Shi R."/>
            <person name="Duckworth R."/>
            <person name="Johnson A."/>
            <person name="Loviza R."/>
            <person name="Walstead R."/>
            <person name="Shah Z."/>
            <person name="Kiflezghi M."/>
            <person name="Wade K."/>
            <person name="Ball S.L."/>
            <person name="Bradley K.W."/>
            <person name="Asai D.J."/>
            <person name="Bowman C.A."/>
            <person name="Russell D.A."/>
            <person name="Pope W.H."/>
            <person name="Jacobs-Sera D."/>
            <person name="Hendrix R.W."/>
            <person name="Hatfull G.F."/>
        </authorList>
    </citation>
    <scope>NUCLEOTIDE SEQUENCE [LARGE SCALE GENOMIC DNA]</scope>
    <source>
        <strain evidence="2 3">DSM 27648</strain>
    </source>
</reference>
<sequence>MFGVIPAAFGEEGRVEAIQLHYAVEERLAGHCPDRSRFVALLLAERPRLSLATDDPDARRFDVRIRASTNGKLEGELVIAKRDGSADTRNVDARDCRALVRALAVVTAVATDLAAVDAADDAPHQIATHDDGAAAGDRAESAERVAPAETVDRPAESPPRRSPRGPATVALGVGVGTELVLGALPRPTMGYRGYVEAQRSLGVLDGGLRASLAFARAQLSDTSELNVFVQTWTARLEGCVGRRILAPLSLEGCLDATGGAYHSYSTGVSNARNDVRPWFTVGSDLRIRWHLGRAFHAEVFGNASYVPTVYATVARDQVGASHDVPRAIGEIGIGVGHSFGGK</sequence>
<dbReference type="STRING" id="1391654.AKJ09_01877"/>
<feature type="compositionally biased region" description="Basic and acidic residues" evidence="1">
    <location>
        <begin position="150"/>
        <end position="159"/>
    </location>
</feature>
<name>A0A0K1PNX2_9BACT</name>
<proteinExistence type="predicted"/>
<evidence type="ECO:0000313" key="3">
    <source>
        <dbReference type="Proteomes" id="UP000064967"/>
    </source>
</evidence>
<keyword evidence="3" id="KW-1185">Reference proteome</keyword>
<dbReference type="KEGG" id="llu:AKJ09_01877"/>